<dbReference type="EMBL" id="BKCJ011859824">
    <property type="protein sequence ID" value="GFD58983.1"/>
    <property type="molecule type" value="Genomic_DNA"/>
</dbReference>
<proteinExistence type="predicted"/>
<gene>
    <name evidence="2" type="ORF">Tci_930952</name>
</gene>
<reference evidence="2" key="1">
    <citation type="journal article" date="2019" name="Sci. Rep.">
        <title>Draft genome of Tanacetum cinerariifolium, the natural source of mosquito coil.</title>
        <authorList>
            <person name="Yamashiro T."/>
            <person name="Shiraishi A."/>
            <person name="Satake H."/>
            <person name="Nakayama K."/>
        </authorList>
    </citation>
    <scope>NUCLEOTIDE SEQUENCE</scope>
</reference>
<sequence>VGKCLGEQRDRPGDLRGGKGGPAPQAHRGVLAWRPNLLADRGKEVRGARAGLVAEGGQRVAAVHR</sequence>
<evidence type="ECO:0000313" key="2">
    <source>
        <dbReference type="EMBL" id="GFD58983.1"/>
    </source>
</evidence>
<feature type="region of interest" description="Disordered" evidence="1">
    <location>
        <begin position="1"/>
        <end position="27"/>
    </location>
</feature>
<dbReference type="AlphaFoldDB" id="A0A699XIH4"/>
<feature type="compositionally biased region" description="Basic and acidic residues" evidence="1">
    <location>
        <begin position="1"/>
        <end position="17"/>
    </location>
</feature>
<organism evidence="2">
    <name type="scientific">Tanacetum cinerariifolium</name>
    <name type="common">Dalmatian daisy</name>
    <name type="synonym">Chrysanthemum cinerariifolium</name>
    <dbReference type="NCBI Taxonomy" id="118510"/>
    <lineage>
        <taxon>Eukaryota</taxon>
        <taxon>Viridiplantae</taxon>
        <taxon>Streptophyta</taxon>
        <taxon>Embryophyta</taxon>
        <taxon>Tracheophyta</taxon>
        <taxon>Spermatophyta</taxon>
        <taxon>Magnoliopsida</taxon>
        <taxon>eudicotyledons</taxon>
        <taxon>Gunneridae</taxon>
        <taxon>Pentapetalae</taxon>
        <taxon>asterids</taxon>
        <taxon>campanulids</taxon>
        <taxon>Asterales</taxon>
        <taxon>Asteraceae</taxon>
        <taxon>Asteroideae</taxon>
        <taxon>Anthemideae</taxon>
        <taxon>Anthemidinae</taxon>
        <taxon>Tanacetum</taxon>
    </lineage>
</organism>
<comment type="caution">
    <text evidence="2">The sequence shown here is derived from an EMBL/GenBank/DDBJ whole genome shotgun (WGS) entry which is preliminary data.</text>
</comment>
<name>A0A699XIH4_TANCI</name>
<accession>A0A699XIH4</accession>
<feature type="non-terminal residue" evidence="2">
    <location>
        <position position="65"/>
    </location>
</feature>
<evidence type="ECO:0000256" key="1">
    <source>
        <dbReference type="SAM" id="MobiDB-lite"/>
    </source>
</evidence>
<protein>
    <submittedName>
        <fullName evidence="2">Uncharacterized protein</fullName>
    </submittedName>
</protein>
<feature type="non-terminal residue" evidence="2">
    <location>
        <position position="1"/>
    </location>
</feature>